<dbReference type="EMBL" id="QSFW01000035">
    <property type="protein sequence ID" value="RHA83123.1"/>
    <property type="molecule type" value="Genomic_DNA"/>
</dbReference>
<proteinExistence type="predicted"/>
<evidence type="ECO:0000313" key="2">
    <source>
        <dbReference type="Proteomes" id="UP000284990"/>
    </source>
</evidence>
<comment type="caution">
    <text evidence="1">The sequence shown here is derived from an EMBL/GenBank/DDBJ whole genome shotgun (WGS) entry which is preliminary data.</text>
</comment>
<dbReference type="RefSeq" id="WP_118191703.1">
    <property type="nucleotide sequence ID" value="NZ_QSFW01000035.1"/>
</dbReference>
<gene>
    <name evidence="1" type="ORF">DW916_13465</name>
</gene>
<evidence type="ECO:0000313" key="1">
    <source>
        <dbReference type="EMBL" id="RHA83123.1"/>
    </source>
</evidence>
<sequence length="97" mass="11905">MKKRQAKKIMAYSFLKILRQNLPCDEELKALDLLISKSKYWFERHWKYAPVETVIRERRNLPSVDWFWKRDHRITQAARITHIHYGKYAVKLHSNHK</sequence>
<name>A0AA92UZY9_9BACT</name>
<dbReference type="Proteomes" id="UP000284990">
    <property type="component" value="Unassembled WGS sequence"/>
</dbReference>
<protein>
    <submittedName>
        <fullName evidence="1">Uncharacterized protein</fullName>
    </submittedName>
</protein>
<organism evidence="1 2">
    <name type="scientific">Segatella copri</name>
    <dbReference type="NCBI Taxonomy" id="165179"/>
    <lineage>
        <taxon>Bacteria</taxon>
        <taxon>Pseudomonadati</taxon>
        <taxon>Bacteroidota</taxon>
        <taxon>Bacteroidia</taxon>
        <taxon>Bacteroidales</taxon>
        <taxon>Prevotellaceae</taxon>
        <taxon>Segatella</taxon>
    </lineage>
</organism>
<accession>A0AA92UZY9</accession>
<reference evidence="1 2" key="1">
    <citation type="submission" date="2018-08" db="EMBL/GenBank/DDBJ databases">
        <title>A genome reference for cultivated species of the human gut microbiota.</title>
        <authorList>
            <person name="Zou Y."/>
            <person name="Xue W."/>
            <person name="Luo G."/>
        </authorList>
    </citation>
    <scope>NUCLEOTIDE SEQUENCE [LARGE SCALE GENOMIC DNA]</scope>
    <source>
        <strain evidence="1 2">AM42-23AC</strain>
    </source>
</reference>
<dbReference type="AlphaFoldDB" id="A0AA92UZY9"/>